<dbReference type="Gene3D" id="1.20.1050.130">
    <property type="match status" value="1"/>
</dbReference>
<accession>A0A0F4GLP7</accession>
<dbReference type="PROSITE" id="PS50405">
    <property type="entry name" value="GST_CTER"/>
    <property type="match status" value="1"/>
</dbReference>
<keyword evidence="10" id="KW-1185">Reference proteome</keyword>
<feature type="domain" description="GST C-terminal" evidence="8">
    <location>
        <begin position="90"/>
        <end position="223"/>
    </location>
</feature>
<protein>
    <recommendedName>
        <fullName evidence="2">glutathione transferase</fullName>
        <ecNumber evidence="2">2.5.1.18</ecNumber>
    </recommendedName>
</protein>
<comment type="catalytic activity">
    <reaction evidence="4">
        <text>RX + glutathione = an S-substituted glutathione + a halide anion + H(+)</text>
        <dbReference type="Rhea" id="RHEA:16437"/>
        <dbReference type="ChEBI" id="CHEBI:15378"/>
        <dbReference type="ChEBI" id="CHEBI:16042"/>
        <dbReference type="ChEBI" id="CHEBI:17792"/>
        <dbReference type="ChEBI" id="CHEBI:57925"/>
        <dbReference type="ChEBI" id="CHEBI:90779"/>
        <dbReference type="EC" id="2.5.1.18"/>
    </reaction>
</comment>
<dbReference type="Pfam" id="PF00043">
    <property type="entry name" value="GST_C"/>
    <property type="match status" value="1"/>
</dbReference>
<dbReference type="FunFam" id="1.20.1050.130:FF:000016">
    <property type="entry name" value="Glutathione S-transferase 1"/>
    <property type="match status" value="1"/>
</dbReference>
<dbReference type="Proteomes" id="UP000033647">
    <property type="component" value="Unassembled WGS sequence"/>
</dbReference>
<comment type="function">
    <text evidence="5">Involved in the oxidative stress response and detoxification.</text>
</comment>
<evidence type="ECO:0000313" key="9">
    <source>
        <dbReference type="EMBL" id="KJX98359.1"/>
    </source>
</evidence>
<evidence type="ECO:0000256" key="3">
    <source>
        <dbReference type="ARBA" id="ARBA00022679"/>
    </source>
</evidence>
<dbReference type="InterPro" id="IPR004045">
    <property type="entry name" value="Glutathione_S-Trfase_N"/>
</dbReference>
<dbReference type="PANTHER" id="PTHR44051">
    <property type="entry name" value="GLUTATHIONE S-TRANSFERASE-RELATED"/>
    <property type="match status" value="1"/>
</dbReference>
<dbReference type="OrthoDB" id="422574at2759"/>
<comment type="caution">
    <text evidence="9">The sequence shown here is derived from an EMBL/GenBank/DDBJ whole genome shotgun (WGS) entry which is preliminary data.</text>
</comment>
<evidence type="ECO:0000256" key="5">
    <source>
        <dbReference type="ARBA" id="ARBA00060024"/>
    </source>
</evidence>
<dbReference type="SUPFAM" id="SSF47616">
    <property type="entry name" value="GST C-terminal domain-like"/>
    <property type="match status" value="1"/>
</dbReference>
<evidence type="ECO:0000256" key="6">
    <source>
        <dbReference type="RuleBase" id="RU003494"/>
    </source>
</evidence>
<evidence type="ECO:0000259" key="7">
    <source>
        <dbReference type="PROSITE" id="PS50404"/>
    </source>
</evidence>
<dbReference type="SUPFAM" id="SSF52833">
    <property type="entry name" value="Thioredoxin-like"/>
    <property type="match status" value="1"/>
</dbReference>
<dbReference type="SFLD" id="SFLDG01151">
    <property type="entry name" value="Main.2:_Nu-like"/>
    <property type="match status" value="1"/>
</dbReference>
<keyword evidence="3 9" id="KW-0808">Transferase</keyword>
<dbReference type="PROSITE" id="PS50404">
    <property type="entry name" value="GST_NTER"/>
    <property type="match status" value="1"/>
</dbReference>
<evidence type="ECO:0000256" key="4">
    <source>
        <dbReference type="ARBA" id="ARBA00047960"/>
    </source>
</evidence>
<dbReference type="InterPro" id="IPR040079">
    <property type="entry name" value="Glutathione_S-Trfase"/>
</dbReference>
<dbReference type="Pfam" id="PF02798">
    <property type="entry name" value="GST_N"/>
    <property type="match status" value="1"/>
</dbReference>
<dbReference type="GO" id="GO:0005737">
    <property type="term" value="C:cytoplasm"/>
    <property type="evidence" value="ECO:0007669"/>
    <property type="project" value="UniProtKB-ARBA"/>
</dbReference>
<dbReference type="EC" id="2.5.1.18" evidence="2"/>
<reference evidence="9 10" key="1">
    <citation type="submission" date="2015-03" db="EMBL/GenBank/DDBJ databases">
        <title>RNA-seq based gene annotation and comparative genomics of four Zymoseptoria species reveal species-specific pathogenicity related genes and transposable element activity.</title>
        <authorList>
            <person name="Grandaubert J."/>
            <person name="Bhattacharyya A."/>
            <person name="Stukenbrock E.H."/>
        </authorList>
    </citation>
    <scope>NUCLEOTIDE SEQUENCE [LARGE SCALE GENOMIC DNA]</scope>
    <source>
        <strain evidence="9 10">Zb18110</strain>
    </source>
</reference>
<dbReference type="InterPro" id="IPR036282">
    <property type="entry name" value="Glutathione-S-Trfase_C_sf"/>
</dbReference>
<evidence type="ECO:0000313" key="10">
    <source>
        <dbReference type="Proteomes" id="UP000033647"/>
    </source>
</evidence>
<dbReference type="GO" id="GO:0005634">
    <property type="term" value="C:nucleus"/>
    <property type="evidence" value="ECO:0007669"/>
    <property type="project" value="UniProtKB-ARBA"/>
</dbReference>
<dbReference type="InterPro" id="IPR004046">
    <property type="entry name" value="GST_C"/>
</dbReference>
<dbReference type="AlphaFoldDB" id="A0A0F4GLP7"/>
<dbReference type="CDD" id="cd03048">
    <property type="entry name" value="GST_N_Ure2p_like"/>
    <property type="match status" value="1"/>
</dbReference>
<dbReference type="STRING" id="1047168.A0A0F4GLP7"/>
<sequence>MSKPIKLYSHTLGPNPWKVAIILEELKVPYETEYMDMSVLKQEPFINVNVNGRVPAIEDPNTGITLWESGAIIDYLIDTYDKSHTFSYSESPQKYYEKQWEHFQMSGQGPYFGQKAWFTHFHSEKNITSAIERYGNEIKRVLSVIDLHLKRTGQPYLVGDKVSYADLMFVPWNMMFGFIMSEEFDQEWKSSYPKCYEWHQKLIARPAVKKVLDTKAAKLAESK</sequence>
<dbReference type="InterPro" id="IPR010987">
    <property type="entry name" value="Glutathione-S-Trfase_C-like"/>
</dbReference>
<dbReference type="SFLD" id="SFLDS00019">
    <property type="entry name" value="Glutathione_Transferase_(cytos"/>
    <property type="match status" value="1"/>
</dbReference>
<dbReference type="GO" id="GO:0004364">
    <property type="term" value="F:glutathione transferase activity"/>
    <property type="evidence" value="ECO:0007669"/>
    <property type="project" value="UniProtKB-EC"/>
</dbReference>
<comment type="similarity">
    <text evidence="1 6">Belongs to the GST superfamily.</text>
</comment>
<dbReference type="EMBL" id="LAFY01000407">
    <property type="protein sequence ID" value="KJX98359.1"/>
    <property type="molecule type" value="Genomic_DNA"/>
</dbReference>
<dbReference type="PANTHER" id="PTHR44051:SF3">
    <property type="entry name" value="TRANSCRIPTIONAL REGULATOR URE2"/>
    <property type="match status" value="1"/>
</dbReference>
<evidence type="ECO:0000256" key="2">
    <source>
        <dbReference type="ARBA" id="ARBA00012452"/>
    </source>
</evidence>
<evidence type="ECO:0000256" key="1">
    <source>
        <dbReference type="ARBA" id="ARBA00007409"/>
    </source>
</evidence>
<dbReference type="InterPro" id="IPR036249">
    <property type="entry name" value="Thioredoxin-like_sf"/>
</dbReference>
<gene>
    <name evidence="9" type="ORF">TI39_contig415g00001</name>
</gene>
<proteinExistence type="inferred from homology"/>
<name>A0A0F4GLP7_9PEZI</name>
<evidence type="ECO:0000259" key="8">
    <source>
        <dbReference type="PROSITE" id="PS50405"/>
    </source>
</evidence>
<feature type="domain" description="GST N-terminal" evidence="7">
    <location>
        <begin position="3"/>
        <end position="84"/>
    </location>
</feature>
<dbReference type="SFLD" id="SFLDG00358">
    <property type="entry name" value="Main_(cytGST)"/>
    <property type="match status" value="1"/>
</dbReference>
<organism evidence="9 10">
    <name type="scientific">Zymoseptoria brevis</name>
    <dbReference type="NCBI Taxonomy" id="1047168"/>
    <lineage>
        <taxon>Eukaryota</taxon>
        <taxon>Fungi</taxon>
        <taxon>Dikarya</taxon>
        <taxon>Ascomycota</taxon>
        <taxon>Pezizomycotina</taxon>
        <taxon>Dothideomycetes</taxon>
        <taxon>Dothideomycetidae</taxon>
        <taxon>Mycosphaerellales</taxon>
        <taxon>Mycosphaerellaceae</taxon>
        <taxon>Zymoseptoria</taxon>
    </lineage>
</organism>